<dbReference type="RefSeq" id="WP_263369544.1">
    <property type="nucleotide sequence ID" value="NZ_JAGSYD010000001.1"/>
</dbReference>
<evidence type="ECO:0000259" key="1">
    <source>
        <dbReference type="SMART" id="SM00953"/>
    </source>
</evidence>
<sequence>MLVWRICRQRHAASAFSGEGARLLGGRWNSAGTSMVYTSDSLALAALELFVHIGPTDEAPDDLIAIQAEVPVDLNTDLLAAKKTPKDWGFRSELTQRSGDAWSKSQQSLAIRVPSVLVDVEWNILINPQHEKMQQLKIVQSRPFRFDPRMFAASSRY</sequence>
<evidence type="ECO:0000313" key="3">
    <source>
        <dbReference type="Proteomes" id="UP001596391"/>
    </source>
</evidence>
<protein>
    <submittedName>
        <fullName evidence="2">RES family NAD+ phosphorylase</fullName>
    </submittedName>
</protein>
<proteinExistence type="predicted"/>
<evidence type="ECO:0000313" key="2">
    <source>
        <dbReference type="EMBL" id="MFC6645830.1"/>
    </source>
</evidence>
<reference evidence="3" key="1">
    <citation type="journal article" date="2019" name="Int. J. Syst. Evol. Microbiol.">
        <title>The Global Catalogue of Microorganisms (GCM) 10K type strain sequencing project: providing services to taxonomists for standard genome sequencing and annotation.</title>
        <authorList>
            <consortium name="The Broad Institute Genomics Platform"/>
            <consortium name="The Broad Institute Genome Sequencing Center for Infectious Disease"/>
            <person name="Wu L."/>
            <person name="Ma J."/>
        </authorList>
    </citation>
    <scope>NUCLEOTIDE SEQUENCE [LARGE SCALE GENOMIC DNA]</scope>
    <source>
        <strain evidence="3">CGMCC 1.16026</strain>
    </source>
</reference>
<keyword evidence="3" id="KW-1185">Reference proteome</keyword>
<dbReference type="EMBL" id="JBHSWI010000001">
    <property type="protein sequence ID" value="MFC6645830.1"/>
    <property type="molecule type" value="Genomic_DNA"/>
</dbReference>
<comment type="caution">
    <text evidence="2">The sequence shown here is derived from an EMBL/GenBank/DDBJ whole genome shotgun (WGS) entry which is preliminary data.</text>
</comment>
<name>A0ABW1ZBK4_9BACT</name>
<accession>A0ABW1ZBK4</accession>
<dbReference type="Pfam" id="PF08808">
    <property type="entry name" value="RES"/>
    <property type="match status" value="1"/>
</dbReference>
<dbReference type="Proteomes" id="UP001596391">
    <property type="component" value="Unassembled WGS sequence"/>
</dbReference>
<gene>
    <name evidence="2" type="ORF">ACFQBQ_09610</name>
</gene>
<organism evidence="2 3">
    <name type="scientific">Granulicella cerasi</name>
    <dbReference type="NCBI Taxonomy" id="741063"/>
    <lineage>
        <taxon>Bacteria</taxon>
        <taxon>Pseudomonadati</taxon>
        <taxon>Acidobacteriota</taxon>
        <taxon>Terriglobia</taxon>
        <taxon>Terriglobales</taxon>
        <taxon>Acidobacteriaceae</taxon>
        <taxon>Granulicella</taxon>
    </lineage>
</organism>
<feature type="domain" description="RES" evidence="1">
    <location>
        <begin position="15"/>
        <end position="140"/>
    </location>
</feature>
<dbReference type="InterPro" id="IPR014914">
    <property type="entry name" value="RES_dom"/>
</dbReference>
<dbReference type="SMART" id="SM00953">
    <property type="entry name" value="RES"/>
    <property type="match status" value="1"/>
</dbReference>